<dbReference type="PANTHER" id="PTHR39576">
    <property type="entry name" value="ATTACHING AND EFFACING PROTEIN HOMOLOG-RELATED-RELATED"/>
    <property type="match status" value="1"/>
</dbReference>
<name>A0A1G5QWG2_9GAMM</name>
<feature type="compositionally biased region" description="Low complexity" evidence="2">
    <location>
        <begin position="72"/>
        <end position="81"/>
    </location>
</feature>
<dbReference type="SMART" id="SM00634">
    <property type="entry name" value="BID_1"/>
    <property type="match status" value="3"/>
</dbReference>
<evidence type="ECO:0000259" key="3">
    <source>
        <dbReference type="PROSITE" id="PS51127"/>
    </source>
</evidence>
<comment type="similarity">
    <text evidence="1">Belongs to the intimin/invasin family.</text>
</comment>
<dbReference type="InterPro" id="IPR015217">
    <property type="entry name" value="Invasin_dom_3"/>
</dbReference>
<dbReference type="PROSITE" id="PS51127">
    <property type="entry name" value="BIG1"/>
    <property type="match status" value="2"/>
</dbReference>
<evidence type="ECO:0000313" key="5">
    <source>
        <dbReference type="Proteomes" id="UP000199648"/>
    </source>
</evidence>
<keyword evidence="5" id="KW-1185">Reference proteome</keyword>
<dbReference type="InterPro" id="IPR013783">
    <property type="entry name" value="Ig-like_fold"/>
</dbReference>
<sequence>MPVVRKLPLGKRVITMNSGLVRLFLAVVFASLVACGGGDGGAVFGSGEQEDSVTDEITGDDDKTDLSDGEDSSSSSGRIDSVAVAPGAGSIVADGTSATTIRARILDTGGIPIYGLTVNFTTTAGTLSASSTTTDTDGYAEVTLVSSTNTGTAKVIADAGGFTGDTEVSFEPGAPDEILLSVSPTILAPWGDLSISAAVNDAHDNRISNTRVSLLLYDPADPDTVINSLEEETGDDGVLNTTLNVLGSTGDRVLEVSVINEVQNTQSVTVTDTAAIIGDVTLISGDDSIVADGDKTTLLRATVVDHNGNGISGATVQFSTSAGTLVDLNNNGANSATTDSNGIAELYLQAPVDAGNATVSAAYGGFNPAVQVAFVPGEPDPSNSSLIASPNTIPADGTTVTTVTAVLADSQGNLVANGTSVTLSASAGEITTTNPTTTTSGRAVFELQAPESTTLINLSIAEYAGITGTVSAGTTSTGEPANIEVSAESQEIYVAGVGEVAGTTMTVVVTDSAGNRIADADDGVNNLRIGFVTHPNGGEYLIGRNADDMVTTTSNSTPISVRTEGGEAAFGLQSGTLPGTVEIQIEALDSSGSALSPGVIALVPQISIASGPAHTIAMTWPIRDAVEDLGGIYKRIGRATVTDRYGNPVPDGTTINLGVVDSVIVEGNGGEVRTANTTTPNQLYDVSPQLTDGTSVGFDTASITRNDTDRFVQAGDRALLLNARAEDKSRHVRSISNTLTDVQSDYLNANQTNLDYIIGAALLGGEIKGVNAQTGDETRGTATTVDGTITYYLLYPADANTILTGCGLAVADDRNPPDNSGDVYVLAASRDNSATTISTGGCFSAIAPVELTATPTTISVFGAGDYQIGLELTDNSTDGQGVALPGMPIAAVVSSVERGEGQCSDLIQESRKDCEGEGEVWQDNDFAVTATGCNTRTDGSGACAGTLSVSGTVFNKGDTAEVQFWSGTSNSVTVTVNYVE</sequence>
<dbReference type="InterPro" id="IPR003344">
    <property type="entry name" value="Big_1_dom"/>
</dbReference>
<feature type="compositionally biased region" description="Acidic residues" evidence="2">
    <location>
        <begin position="48"/>
        <end position="59"/>
    </location>
</feature>
<organism evidence="4 5">
    <name type="scientific">Thiohalomonas denitrificans</name>
    <dbReference type="NCBI Taxonomy" id="415747"/>
    <lineage>
        <taxon>Bacteria</taxon>
        <taxon>Pseudomonadati</taxon>
        <taxon>Pseudomonadota</taxon>
        <taxon>Gammaproteobacteria</taxon>
        <taxon>Thiohalomonadales</taxon>
        <taxon>Thiohalomonadaceae</taxon>
        <taxon>Thiohalomonas</taxon>
    </lineage>
</organism>
<feature type="domain" description="Big-1" evidence="3">
    <location>
        <begin position="81"/>
        <end position="171"/>
    </location>
</feature>
<dbReference type="PANTHER" id="PTHR39576:SF2">
    <property type="entry name" value="ATTACHING AND EFFACING PROTEIN HOMOLOG-RELATED"/>
    <property type="match status" value="1"/>
</dbReference>
<dbReference type="InterPro" id="IPR008964">
    <property type="entry name" value="Invasin/intimin_cell_adhesion"/>
</dbReference>
<dbReference type="Pfam" id="PF09134">
    <property type="entry name" value="Invasin_D3"/>
    <property type="match status" value="1"/>
</dbReference>
<feature type="domain" description="Big-1" evidence="3">
    <location>
        <begin position="279"/>
        <end position="375"/>
    </location>
</feature>
<dbReference type="PROSITE" id="PS51257">
    <property type="entry name" value="PROKAR_LIPOPROTEIN"/>
    <property type="match status" value="1"/>
</dbReference>
<proteinExistence type="inferred from homology"/>
<dbReference type="Gene3D" id="2.60.40.10">
    <property type="entry name" value="Immunoglobulins"/>
    <property type="match status" value="3"/>
</dbReference>
<evidence type="ECO:0000256" key="2">
    <source>
        <dbReference type="SAM" id="MobiDB-lite"/>
    </source>
</evidence>
<dbReference type="Proteomes" id="UP000199648">
    <property type="component" value="Unassembled WGS sequence"/>
</dbReference>
<accession>A0A1G5QWG2</accession>
<reference evidence="4 5" key="1">
    <citation type="submission" date="2016-10" db="EMBL/GenBank/DDBJ databases">
        <authorList>
            <person name="de Groot N.N."/>
        </authorList>
    </citation>
    <scope>NUCLEOTIDE SEQUENCE [LARGE SCALE GENOMIC DNA]</scope>
    <source>
        <strain evidence="4 5">HLD2</strain>
    </source>
</reference>
<dbReference type="InterPro" id="IPR051715">
    <property type="entry name" value="Intimin-Invasin_domain"/>
</dbReference>
<dbReference type="Pfam" id="PF02369">
    <property type="entry name" value="Big_1"/>
    <property type="match status" value="1"/>
</dbReference>
<dbReference type="GO" id="GO:0009279">
    <property type="term" value="C:cell outer membrane"/>
    <property type="evidence" value="ECO:0007669"/>
    <property type="project" value="TreeGrafter"/>
</dbReference>
<dbReference type="STRING" id="415747.SAMN03097708_02928"/>
<dbReference type="SUPFAM" id="SSF49373">
    <property type="entry name" value="Invasin/intimin cell-adhesion fragments"/>
    <property type="match status" value="3"/>
</dbReference>
<dbReference type="AlphaFoldDB" id="A0A1G5QWG2"/>
<protein>
    <submittedName>
        <fullName evidence="4">Ig-like domain (Group 1)</fullName>
    </submittedName>
</protein>
<dbReference type="OrthoDB" id="5793936at2"/>
<feature type="region of interest" description="Disordered" evidence="2">
    <location>
        <begin position="44"/>
        <end position="81"/>
    </location>
</feature>
<evidence type="ECO:0000256" key="1">
    <source>
        <dbReference type="ARBA" id="ARBA00010116"/>
    </source>
</evidence>
<evidence type="ECO:0000313" key="4">
    <source>
        <dbReference type="EMBL" id="SCZ66224.1"/>
    </source>
</evidence>
<gene>
    <name evidence="4" type="ORF">SAMN03097708_02928</name>
</gene>
<dbReference type="EMBL" id="FMWD01000011">
    <property type="protein sequence ID" value="SCZ66224.1"/>
    <property type="molecule type" value="Genomic_DNA"/>
</dbReference>